<reference evidence="3" key="1">
    <citation type="journal article" date="2019" name="Int. J. Syst. Evol. Microbiol.">
        <title>The Global Catalogue of Microorganisms (GCM) 10K type strain sequencing project: providing services to taxonomists for standard genome sequencing and annotation.</title>
        <authorList>
            <consortium name="The Broad Institute Genomics Platform"/>
            <consortium name="The Broad Institute Genome Sequencing Center for Infectious Disease"/>
            <person name="Wu L."/>
            <person name="Ma J."/>
        </authorList>
    </citation>
    <scope>NUCLEOTIDE SEQUENCE [LARGE SCALE GENOMIC DNA]</scope>
    <source>
        <strain evidence="3">JCM 18410</strain>
    </source>
</reference>
<proteinExistence type="predicted"/>
<name>A0ABP9K827_9ACTN</name>
<feature type="region of interest" description="Disordered" evidence="1">
    <location>
        <begin position="43"/>
        <end position="67"/>
    </location>
</feature>
<keyword evidence="3" id="KW-1185">Reference proteome</keyword>
<comment type="caution">
    <text evidence="2">The sequence shown here is derived from an EMBL/GenBank/DDBJ whole genome shotgun (WGS) entry which is preliminary data.</text>
</comment>
<evidence type="ECO:0000313" key="2">
    <source>
        <dbReference type="EMBL" id="GAA5050948.1"/>
    </source>
</evidence>
<evidence type="ECO:0008006" key="4">
    <source>
        <dbReference type="Google" id="ProtNLM"/>
    </source>
</evidence>
<evidence type="ECO:0000313" key="3">
    <source>
        <dbReference type="Proteomes" id="UP001500124"/>
    </source>
</evidence>
<dbReference type="Proteomes" id="UP001500124">
    <property type="component" value="Unassembled WGS sequence"/>
</dbReference>
<organism evidence="2 3">
    <name type="scientific">Streptomyces similanensis</name>
    <dbReference type="NCBI Taxonomy" id="1274988"/>
    <lineage>
        <taxon>Bacteria</taxon>
        <taxon>Bacillati</taxon>
        <taxon>Actinomycetota</taxon>
        <taxon>Actinomycetes</taxon>
        <taxon>Kitasatosporales</taxon>
        <taxon>Streptomycetaceae</taxon>
        <taxon>Streptomyces</taxon>
    </lineage>
</organism>
<accession>A0ABP9K827</accession>
<gene>
    <name evidence="2" type="ORF">GCM10023336_19180</name>
</gene>
<sequence>MGMTSERAQTNVATPLPRLRAARFAGCSVLVSAFLLTSCTTSGGGDKAGASRSPVPSSARTATQQPEKALREQAQAALAAVRGGTPVEAGAERVTEGIHSEPTLGKGKTYRISLACAGKGNARLTFVPANAGRRTTVPCDTSVIQQRITAEGPVPIDVDGATGSTGVIAWQIEAV</sequence>
<protein>
    <recommendedName>
        <fullName evidence="4">Lipoprotein</fullName>
    </recommendedName>
</protein>
<evidence type="ECO:0000256" key="1">
    <source>
        <dbReference type="SAM" id="MobiDB-lite"/>
    </source>
</evidence>
<dbReference type="EMBL" id="BAABKC010000026">
    <property type="protein sequence ID" value="GAA5050948.1"/>
    <property type="molecule type" value="Genomic_DNA"/>
</dbReference>
<feature type="compositionally biased region" description="Polar residues" evidence="1">
    <location>
        <begin position="54"/>
        <end position="66"/>
    </location>
</feature>